<reference evidence="14 15" key="1">
    <citation type="journal article" date="2018" name="Sci. Rep.">
        <title>Genome sequence of the cauliflower mushroom Sparassis crispa (Hanabiratake) and its association with beneficial usage.</title>
        <authorList>
            <person name="Kiyama R."/>
            <person name="Furutani Y."/>
            <person name="Kawaguchi K."/>
            <person name="Nakanishi T."/>
        </authorList>
    </citation>
    <scope>NUCLEOTIDE SEQUENCE [LARGE SCALE GENOMIC DNA]</scope>
</reference>
<feature type="compositionally biased region" description="Basic residues" evidence="12">
    <location>
        <begin position="435"/>
        <end position="450"/>
    </location>
</feature>
<dbReference type="AlphaFoldDB" id="A0A401H2H1"/>
<evidence type="ECO:0000256" key="7">
    <source>
        <dbReference type="ARBA" id="ARBA00023008"/>
    </source>
</evidence>
<evidence type="ECO:0000313" key="15">
    <source>
        <dbReference type="Proteomes" id="UP000287166"/>
    </source>
</evidence>
<keyword evidence="3" id="KW-0964">Secreted</keyword>
<keyword evidence="10" id="KW-0325">Glycoprotein</keyword>
<keyword evidence="8" id="KW-0503">Monooxygenase</keyword>
<comment type="caution">
    <text evidence="14">The sequence shown here is derived from an EMBL/GenBank/DDBJ whole genome shotgun (WGS) entry which is preliminary data.</text>
</comment>
<dbReference type="OrthoDB" id="2019572at2759"/>
<comment type="subcellular location">
    <subcellularLocation>
        <location evidence="2">Secreted</location>
    </subcellularLocation>
</comment>
<evidence type="ECO:0000313" key="14">
    <source>
        <dbReference type="EMBL" id="GBE88560.1"/>
    </source>
</evidence>
<feature type="compositionally biased region" description="Pro residues" evidence="12">
    <location>
        <begin position="348"/>
        <end position="362"/>
    </location>
</feature>
<evidence type="ECO:0000256" key="9">
    <source>
        <dbReference type="ARBA" id="ARBA00023157"/>
    </source>
</evidence>
<dbReference type="GO" id="GO:0005576">
    <property type="term" value="C:extracellular region"/>
    <property type="evidence" value="ECO:0007669"/>
    <property type="project" value="UniProtKB-SubCell"/>
</dbReference>
<evidence type="ECO:0000256" key="10">
    <source>
        <dbReference type="ARBA" id="ARBA00023180"/>
    </source>
</evidence>
<dbReference type="GO" id="GO:0046872">
    <property type="term" value="F:metal ion binding"/>
    <property type="evidence" value="ECO:0007669"/>
    <property type="project" value="UniProtKB-KW"/>
</dbReference>
<name>A0A401H2H1_9APHY</name>
<feature type="chain" id="PRO_5019082077" evidence="13">
    <location>
        <begin position="23"/>
        <end position="456"/>
    </location>
</feature>
<keyword evidence="4" id="KW-0479">Metal-binding</keyword>
<protein>
    <submittedName>
        <fullName evidence="14">Uncharacterized protein</fullName>
    </submittedName>
</protein>
<gene>
    <name evidence="14" type="ORF">SCP_1303770</name>
</gene>
<keyword evidence="6" id="KW-0560">Oxidoreductase</keyword>
<proteinExistence type="inferred from homology"/>
<organism evidence="14 15">
    <name type="scientific">Sparassis crispa</name>
    <dbReference type="NCBI Taxonomy" id="139825"/>
    <lineage>
        <taxon>Eukaryota</taxon>
        <taxon>Fungi</taxon>
        <taxon>Dikarya</taxon>
        <taxon>Basidiomycota</taxon>
        <taxon>Agaricomycotina</taxon>
        <taxon>Agaricomycetes</taxon>
        <taxon>Polyporales</taxon>
        <taxon>Sparassidaceae</taxon>
        <taxon>Sparassis</taxon>
    </lineage>
</organism>
<feature type="compositionally biased region" description="Low complexity" evidence="12">
    <location>
        <begin position="301"/>
        <end position="347"/>
    </location>
</feature>
<evidence type="ECO:0000256" key="12">
    <source>
        <dbReference type="SAM" id="MobiDB-lite"/>
    </source>
</evidence>
<evidence type="ECO:0000256" key="3">
    <source>
        <dbReference type="ARBA" id="ARBA00022525"/>
    </source>
</evidence>
<dbReference type="GeneID" id="38785477"/>
<evidence type="ECO:0000256" key="6">
    <source>
        <dbReference type="ARBA" id="ARBA00023002"/>
    </source>
</evidence>
<keyword evidence="15" id="KW-1185">Reference proteome</keyword>
<accession>A0A401H2H1</accession>
<dbReference type="Pfam" id="PF22810">
    <property type="entry name" value="LPMO_AA14"/>
    <property type="match status" value="1"/>
</dbReference>
<sequence length="456" mass="47479">MFSAYPVLLALASLTPLASAHAAFFHPSMWGFNVTAQTFSYDNRPVVPLMNMPFDEWWFHGYKSCPPNPGDTFELPAGQAANAETACDKGLTSWWASSEGGNSGFPTDSPCLGQPTTEYHTLGIDDLGGCALSIAYNSDADAVQPTDFTIFSVNQTCVWYLNTAFEVPAGMPPCPDGGCICQWHWIHTPDAGSEQMYLIPFRCEVTGSTSNTAIGTQMLPRRCGADPANGRPDATPGNCTVGPKYPMYWDQAEGNNMFEGIYSPPLYKDLYGFTDGAQDDIFQNAYISSLGPGSGSGSGGAASTPAAAPTSTPAASPTSTPAASPTTTPAASPTSTPAAAPPISDTPAPSPDPSSTPAPSPVNSPDSSPSVAPSSSPVVPPAAVVQSSSEPAPVETPDVASSPSVTSSPPSSTPTVSLAPSSTQKCRARPSGASSKKRRSALRQHKRHHVRDISFH</sequence>
<feature type="compositionally biased region" description="Low complexity" evidence="12">
    <location>
        <begin position="363"/>
        <end position="423"/>
    </location>
</feature>
<evidence type="ECO:0000256" key="8">
    <source>
        <dbReference type="ARBA" id="ARBA00023033"/>
    </source>
</evidence>
<comment type="cofactor">
    <cofactor evidence="1">
        <name>Cu(2+)</name>
        <dbReference type="ChEBI" id="CHEBI:29036"/>
    </cofactor>
</comment>
<keyword evidence="9" id="KW-1015">Disulfide bond</keyword>
<comment type="similarity">
    <text evidence="11">Belongs to the polysaccharide monooxygenase AA14 family.</text>
</comment>
<evidence type="ECO:0000256" key="11">
    <source>
        <dbReference type="ARBA" id="ARBA00046340"/>
    </source>
</evidence>
<dbReference type="EMBL" id="BFAD01000013">
    <property type="protein sequence ID" value="GBE88560.1"/>
    <property type="molecule type" value="Genomic_DNA"/>
</dbReference>
<keyword evidence="7" id="KW-0186">Copper</keyword>
<evidence type="ECO:0000256" key="1">
    <source>
        <dbReference type="ARBA" id="ARBA00001973"/>
    </source>
</evidence>
<dbReference type="InterPro" id="IPR054497">
    <property type="entry name" value="LPMO_AA14"/>
</dbReference>
<dbReference type="GO" id="GO:0004497">
    <property type="term" value="F:monooxygenase activity"/>
    <property type="evidence" value="ECO:0007669"/>
    <property type="project" value="UniProtKB-KW"/>
</dbReference>
<feature type="signal peptide" evidence="13">
    <location>
        <begin position="1"/>
        <end position="22"/>
    </location>
</feature>
<evidence type="ECO:0000256" key="5">
    <source>
        <dbReference type="ARBA" id="ARBA00022729"/>
    </source>
</evidence>
<feature type="region of interest" description="Disordered" evidence="12">
    <location>
        <begin position="292"/>
        <end position="456"/>
    </location>
</feature>
<dbReference type="RefSeq" id="XP_027619473.1">
    <property type="nucleotide sequence ID" value="XM_027763672.1"/>
</dbReference>
<keyword evidence="5 13" id="KW-0732">Signal</keyword>
<evidence type="ECO:0000256" key="13">
    <source>
        <dbReference type="SAM" id="SignalP"/>
    </source>
</evidence>
<dbReference type="STRING" id="139825.A0A401H2H1"/>
<evidence type="ECO:0000256" key="2">
    <source>
        <dbReference type="ARBA" id="ARBA00004613"/>
    </source>
</evidence>
<evidence type="ECO:0000256" key="4">
    <source>
        <dbReference type="ARBA" id="ARBA00022723"/>
    </source>
</evidence>
<dbReference type="Proteomes" id="UP000287166">
    <property type="component" value="Unassembled WGS sequence"/>
</dbReference>
<dbReference type="InParanoid" id="A0A401H2H1"/>